<evidence type="ECO:0000256" key="1">
    <source>
        <dbReference type="ARBA" id="ARBA00001933"/>
    </source>
</evidence>
<dbReference type="AlphaFoldDB" id="A0A401H8W0"/>
<dbReference type="GO" id="GO:0004123">
    <property type="term" value="F:cystathionine gamma-lyase activity"/>
    <property type="evidence" value="ECO:0007669"/>
    <property type="project" value="TreeGrafter"/>
</dbReference>
<dbReference type="PANTHER" id="PTHR11808:SF15">
    <property type="entry name" value="CYSTATHIONINE GAMMA-LYASE"/>
    <property type="match status" value="1"/>
</dbReference>
<dbReference type="GO" id="GO:0005737">
    <property type="term" value="C:cytoplasm"/>
    <property type="evidence" value="ECO:0007669"/>
    <property type="project" value="TreeGrafter"/>
</dbReference>
<evidence type="ECO:0000256" key="2">
    <source>
        <dbReference type="ARBA" id="ARBA00022898"/>
    </source>
</evidence>
<dbReference type="Gene3D" id="3.90.1150.10">
    <property type="entry name" value="Aspartate Aminotransferase, domain 1"/>
    <property type="match status" value="1"/>
</dbReference>
<dbReference type="EMBL" id="BDMD01000028">
    <property type="protein sequence ID" value="GBF08844.1"/>
    <property type="molecule type" value="Genomic_DNA"/>
</dbReference>
<comment type="cofactor">
    <cofactor evidence="1">
        <name>pyridoxal 5'-phosphate</name>
        <dbReference type="ChEBI" id="CHEBI:597326"/>
    </cofactor>
</comment>
<dbReference type="InterPro" id="IPR015422">
    <property type="entry name" value="PyrdxlP-dep_Trfase_small"/>
</dbReference>
<dbReference type="SUPFAM" id="SSF53383">
    <property type="entry name" value="PLP-dependent transferases"/>
    <property type="match status" value="1"/>
</dbReference>
<organism evidence="3 4">
    <name type="scientific">Aeropyrum pernix</name>
    <dbReference type="NCBI Taxonomy" id="56636"/>
    <lineage>
        <taxon>Archaea</taxon>
        <taxon>Thermoproteota</taxon>
        <taxon>Thermoprotei</taxon>
        <taxon>Desulfurococcales</taxon>
        <taxon>Desulfurococcaceae</taxon>
        <taxon>Aeropyrum</taxon>
    </lineage>
</organism>
<dbReference type="InterPro" id="IPR015424">
    <property type="entry name" value="PyrdxlP-dep_Trfase"/>
</dbReference>
<reference evidence="3 4" key="1">
    <citation type="submission" date="2017-02" db="EMBL/GenBank/DDBJ databases">
        <title>isolation and characterization of a novel temperate virus Aeropyrum globular virus 1 infecting hyperthermophilic archaeon Aeropyrum.</title>
        <authorList>
            <person name="Yumiya M."/>
            <person name="Yoshida T."/>
            <person name="Sako Y."/>
        </authorList>
    </citation>
    <scope>NUCLEOTIDE SEQUENCE [LARGE SCALE GENOMIC DNA]</scope>
    <source>
        <strain evidence="3 4">YK1-12-2013</strain>
    </source>
</reference>
<keyword evidence="3" id="KW-0456">Lyase</keyword>
<name>A0A401H8W0_AERPX</name>
<proteinExistence type="predicted"/>
<dbReference type="Proteomes" id="UP000291213">
    <property type="component" value="Unassembled WGS sequence"/>
</dbReference>
<sequence>MTQISRAHNIIYLLIGLLYERMEGVKPRLVIVGGFVDERARAQAESLGGVESLVEIPSLMTHASIPRKERLKTGITDGLVRLSAGIEDLDDLIEDIEQALDREGFWLSFHGYYGYC</sequence>
<dbReference type="GO" id="GO:0030170">
    <property type="term" value="F:pyridoxal phosphate binding"/>
    <property type="evidence" value="ECO:0007669"/>
    <property type="project" value="InterPro"/>
</dbReference>
<accession>A0A401H8W0</accession>
<evidence type="ECO:0000313" key="3">
    <source>
        <dbReference type="EMBL" id="GBF08844.1"/>
    </source>
</evidence>
<dbReference type="GO" id="GO:0019343">
    <property type="term" value="P:cysteine biosynthetic process via cystathionine"/>
    <property type="evidence" value="ECO:0007669"/>
    <property type="project" value="TreeGrafter"/>
</dbReference>
<keyword evidence="2" id="KW-0663">Pyridoxal phosphate</keyword>
<dbReference type="OrthoDB" id="43458at2157"/>
<dbReference type="PANTHER" id="PTHR11808">
    <property type="entry name" value="TRANS-SULFURATION ENZYME FAMILY MEMBER"/>
    <property type="match status" value="1"/>
</dbReference>
<protein>
    <submittedName>
        <fullName evidence="3">Cystathionine gamma-lyase</fullName>
    </submittedName>
</protein>
<gene>
    <name evidence="3" type="ORF">apy_05690</name>
</gene>
<comment type="caution">
    <text evidence="3">The sequence shown here is derived from an EMBL/GenBank/DDBJ whole genome shotgun (WGS) entry which is preliminary data.</text>
</comment>
<evidence type="ECO:0000313" key="4">
    <source>
        <dbReference type="Proteomes" id="UP000291213"/>
    </source>
</evidence>
<dbReference type="Pfam" id="PF01053">
    <property type="entry name" value="Cys_Met_Meta_PP"/>
    <property type="match status" value="1"/>
</dbReference>
<dbReference type="GO" id="GO:0019346">
    <property type="term" value="P:transsulfuration"/>
    <property type="evidence" value="ECO:0007669"/>
    <property type="project" value="InterPro"/>
</dbReference>
<dbReference type="InterPro" id="IPR000277">
    <property type="entry name" value="Cys/Met-Metab_PyrdxlP-dep_enz"/>
</dbReference>